<accession>A0AAW2H3T7</accession>
<name>A0AAW2H3T7_9HYME</name>
<keyword evidence="1" id="KW-0472">Membrane</keyword>
<reference evidence="2 3" key="1">
    <citation type="submission" date="2023-03" db="EMBL/GenBank/DDBJ databases">
        <title>High recombination rates correlate with genetic variation in Cardiocondyla obscurior ants.</title>
        <authorList>
            <person name="Errbii M."/>
        </authorList>
    </citation>
    <scope>NUCLEOTIDE SEQUENCE [LARGE SCALE GENOMIC DNA]</scope>
    <source>
        <strain evidence="2">Alpha-2009</strain>
        <tissue evidence="2">Whole body</tissue>
    </source>
</reference>
<dbReference type="EMBL" id="JADYXP020000001">
    <property type="protein sequence ID" value="KAL0134124.1"/>
    <property type="molecule type" value="Genomic_DNA"/>
</dbReference>
<feature type="transmembrane region" description="Helical" evidence="1">
    <location>
        <begin position="17"/>
        <end position="35"/>
    </location>
</feature>
<keyword evidence="1" id="KW-0812">Transmembrane</keyword>
<comment type="caution">
    <text evidence="2">The sequence shown here is derived from an EMBL/GenBank/DDBJ whole genome shotgun (WGS) entry which is preliminary data.</text>
</comment>
<evidence type="ECO:0000313" key="3">
    <source>
        <dbReference type="Proteomes" id="UP001430953"/>
    </source>
</evidence>
<evidence type="ECO:0000313" key="2">
    <source>
        <dbReference type="EMBL" id="KAL0134124.1"/>
    </source>
</evidence>
<gene>
    <name evidence="2" type="ORF">PUN28_001168</name>
</gene>
<sequence length="82" mass="9909">MKYRLCINNFQIINDPIFSLRADFPCLFFFFFFFFPRKSTSLTRELLLLIMVDNFNHRLRNHSCRPYSVPVNNDGINRRVSL</sequence>
<evidence type="ECO:0000256" key="1">
    <source>
        <dbReference type="SAM" id="Phobius"/>
    </source>
</evidence>
<organism evidence="2 3">
    <name type="scientific">Cardiocondyla obscurior</name>
    <dbReference type="NCBI Taxonomy" id="286306"/>
    <lineage>
        <taxon>Eukaryota</taxon>
        <taxon>Metazoa</taxon>
        <taxon>Ecdysozoa</taxon>
        <taxon>Arthropoda</taxon>
        <taxon>Hexapoda</taxon>
        <taxon>Insecta</taxon>
        <taxon>Pterygota</taxon>
        <taxon>Neoptera</taxon>
        <taxon>Endopterygota</taxon>
        <taxon>Hymenoptera</taxon>
        <taxon>Apocrita</taxon>
        <taxon>Aculeata</taxon>
        <taxon>Formicoidea</taxon>
        <taxon>Formicidae</taxon>
        <taxon>Myrmicinae</taxon>
        <taxon>Cardiocondyla</taxon>
    </lineage>
</organism>
<keyword evidence="3" id="KW-1185">Reference proteome</keyword>
<keyword evidence="1" id="KW-1133">Transmembrane helix</keyword>
<dbReference type="AlphaFoldDB" id="A0AAW2H3T7"/>
<dbReference type="Proteomes" id="UP001430953">
    <property type="component" value="Unassembled WGS sequence"/>
</dbReference>
<protein>
    <submittedName>
        <fullName evidence="2">Uncharacterized protein</fullName>
    </submittedName>
</protein>
<proteinExistence type="predicted"/>